<feature type="domain" description="Transposase IS200-like" evidence="1">
    <location>
        <begin position="6"/>
        <end position="153"/>
    </location>
</feature>
<evidence type="ECO:0000259" key="1">
    <source>
        <dbReference type="SMART" id="SM01321"/>
    </source>
</evidence>
<evidence type="ECO:0000313" key="3">
    <source>
        <dbReference type="Proteomes" id="UP000034600"/>
    </source>
</evidence>
<dbReference type="GO" id="GO:0006313">
    <property type="term" value="P:DNA transposition"/>
    <property type="evidence" value="ECO:0007669"/>
    <property type="project" value="InterPro"/>
</dbReference>
<name>A0A0G1X9J7_9BACT</name>
<dbReference type="InterPro" id="IPR036515">
    <property type="entry name" value="Transposase_17_sf"/>
</dbReference>
<dbReference type="AlphaFoldDB" id="A0A0G1X9J7"/>
<sequence length="243" mass="29296">MREKIVAGNVYHVLNRGVDKRKIFMDDRDYFRFVHNLFEFNDLEPPNNNTYYFNRQKQSMDIARPYIAGERKPRKLLVEILAFCLMPNHYHLLIKPKSDDGITKFIKKLNMGYAKYFNERYKRSGALFQGRYKLIPVTEESHFIHLPYYIHLNPLDLVMPEWRNYGRNNYGLAKTIDWKGAGKFLEKYRWSSYLDYIGKRNFPSVTQREFLTEFFGGPEQYKKDTIKWLKEMDLEEIKNITLE</sequence>
<dbReference type="GO" id="GO:0003677">
    <property type="term" value="F:DNA binding"/>
    <property type="evidence" value="ECO:0007669"/>
    <property type="project" value="InterPro"/>
</dbReference>
<accession>A0A0G1X9J7</accession>
<dbReference type="PANTHER" id="PTHR34322:SF2">
    <property type="entry name" value="TRANSPOSASE IS200-LIKE DOMAIN-CONTAINING PROTEIN"/>
    <property type="match status" value="1"/>
</dbReference>
<dbReference type="PANTHER" id="PTHR34322">
    <property type="entry name" value="TRANSPOSASE, Y1_TNP DOMAIN-CONTAINING"/>
    <property type="match status" value="1"/>
</dbReference>
<dbReference type="EMBL" id="LCPO01000003">
    <property type="protein sequence ID" value="KKU99238.1"/>
    <property type="molecule type" value="Genomic_DNA"/>
</dbReference>
<dbReference type="Gene3D" id="3.30.70.1290">
    <property type="entry name" value="Transposase IS200-like"/>
    <property type="match status" value="1"/>
</dbReference>
<comment type="caution">
    <text evidence="2">The sequence shown here is derived from an EMBL/GenBank/DDBJ whole genome shotgun (WGS) entry which is preliminary data.</text>
</comment>
<dbReference type="Pfam" id="PF01797">
    <property type="entry name" value="Y1_Tnp"/>
    <property type="match status" value="1"/>
</dbReference>
<organism evidence="2 3">
    <name type="scientific">Candidatus Jorgensenbacteria bacterium GW2011_GWC1_48_8</name>
    <dbReference type="NCBI Taxonomy" id="1618666"/>
    <lineage>
        <taxon>Bacteria</taxon>
        <taxon>Candidatus Joergenseniibacteriota</taxon>
    </lineage>
</organism>
<dbReference type="Proteomes" id="UP000034600">
    <property type="component" value="Unassembled WGS sequence"/>
</dbReference>
<evidence type="ECO:0000313" key="2">
    <source>
        <dbReference type="EMBL" id="KKU99238.1"/>
    </source>
</evidence>
<dbReference type="InterPro" id="IPR002686">
    <property type="entry name" value="Transposase_17"/>
</dbReference>
<gene>
    <name evidence="2" type="ORF">UY32_C0003G0008</name>
</gene>
<dbReference type="GO" id="GO:0004803">
    <property type="term" value="F:transposase activity"/>
    <property type="evidence" value="ECO:0007669"/>
    <property type="project" value="InterPro"/>
</dbReference>
<dbReference type="SMART" id="SM01321">
    <property type="entry name" value="Y1_Tnp"/>
    <property type="match status" value="1"/>
</dbReference>
<reference evidence="2 3" key="1">
    <citation type="journal article" date="2015" name="Nature">
        <title>rRNA introns, odd ribosomes, and small enigmatic genomes across a large radiation of phyla.</title>
        <authorList>
            <person name="Brown C.T."/>
            <person name="Hug L.A."/>
            <person name="Thomas B.C."/>
            <person name="Sharon I."/>
            <person name="Castelle C.J."/>
            <person name="Singh A."/>
            <person name="Wilkins M.J."/>
            <person name="Williams K.H."/>
            <person name="Banfield J.F."/>
        </authorList>
    </citation>
    <scope>NUCLEOTIDE SEQUENCE [LARGE SCALE GENOMIC DNA]</scope>
</reference>
<proteinExistence type="predicted"/>
<dbReference type="SUPFAM" id="SSF143422">
    <property type="entry name" value="Transposase IS200-like"/>
    <property type="match status" value="1"/>
</dbReference>
<protein>
    <recommendedName>
        <fullName evidence="1">Transposase IS200-like domain-containing protein</fullName>
    </recommendedName>
</protein>